<evidence type="ECO:0000259" key="1">
    <source>
        <dbReference type="Pfam" id="PF00535"/>
    </source>
</evidence>
<organism evidence="2">
    <name type="scientific">marine sediment metagenome</name>
    <dbReference type="NCBI Taxonomy" id="412755"/>
    <lineage>
        <taxon>unclassified sequences</taxon>
        <taxon>metagenomes</taxon>
        <taxon>ecological metagenomes</taxon>
    </lineage>
</organism>
<gene>
    <name evidence="2" type="ORF">S12H4_26699</name>
</gene>
<evidence type="ECO:0000313" key="2">
    <source>
        <dbReference type="EMBL" id="GAI91666.1"/>
    </source>
</evidence>
<dbReference type="AlphaFoldDB" id="X1TJY5"/>
<name>X1TJY5_9ZZZZ</name>
<feature type="non-terminal residue" evidence="2">
    <location>
        <position position="92"/>
    </location>
</feature>
<dbReference type="EMBL" id="BARW01015174">
    <property type="protein sequence ID" value="GAI91666.1"/>
    <property type="molecule type" value="Genomic_DNA"/>
</dbReference>
<reference evidence="2" key="1">
    <citation type="journal article" date="2014" name="Front. Microbiol.">
        <title>High frequency of phylogenetically diverse reductive dehalogenase-homologous genes in deep subseafloor sedimentary metagenomes.</title>
        <authorList>
            <person name="Kawai M."/>
            <person name="Futagami T."/>
            <person name="Toyoda A."/>
            <person name="Takaki Y."/>
            <person name="Nishi S."/>
            <person name="Hori S."/>
            <person name="Arai W."/>
            <person name="Tsubouchi T."/>
            <person name="Morono Y."/>
            <person name="Uchiyama I."/>
            <person name="Ito T."/>
            <person name="Fujiyama A."/>
            <person name="Inagaki F."/>
            <person name="Takami H."/>
        </authorList>
    </citation>
    <scope>NUCLEOTIDE SEQUENCE</scope>
    <source>
        <strain evidence="2">Expedition CK06-06</strain>
    </source>
</reference>
<dbReference type="CDD" id="cd00761">
    <property type="entry name" value="Glyco_tranf_GTA_type"/>
    <property type="match status" value="1"/>
</dbReference>
<feature type="domain" description="Glycosyltransferase 2-like" evidence="1">
    <location>
        <begin position="10"/>
        <end position="92"/>
    </location>
</feature>
<dbReference type="PANTHER" id="PTHR43685:SF2">
    <property type="entry name" value="GLYCOSYLTRANSFERASE 2-LIKE DOMAIN-CONTAINING PROTEIN"/>
    <property type="match status" value="1"/>
</dbReference>
<dbReference type="Pfam" id="PF00535">
    <property type="entry name" value="Glycos_transf_2"/>
    <property type="match status" value="1"/>
</dbReference>
<dbReference type="SUPFAM" id="SSF53448">
    <property type="entry name" value="Nucleotide-diphospho-sugar transferases"/>
    <property type="match status" value="1"/>
</dbReference>
<dbReference type="PANTHER" id="PTHR43685">
    <property type="entry name" value="GLYCOSYLTRANSFERASE"/>
    <property type="match status" value="1"/>
</dbReference>
<protein>
    <recommendedName>
        <fullName evidence="1">Glycosyltransferase 2-like domain-containing protein</fullName>
    </recommendedName>
</protein>
<sequence length="92" mass="10558">MKQKENPLVTVVIPTYKRLKQLTRAINSVYDQTYNNIEIIIVNDDPNSDIEKFIEIKKNVELINHKQNQGPSGARNSGIQRAKGKYIAFLDD</sequence>
<dbReference type="Gene3D" id="3.90.550.10">
    <property type="entry name" value="Spore Coat Polysaccharide Biosynthesis Protein SpsA, Chain A"/>
    <property type="match status" value="1"/>
</dbReference>
<comment type="caution">
    <text evidence="2">The sequence shown here is derived from an EMBL/GenBank/DDBJ whole genome shotgun (WGS) entry which is preliminary data.</text>
</comment>
<proteinExistence type="predicted"/>
<dbReference type="InterPro" id="IPR029044">
    <property type="entry name" value="Nucleotide-diphossugar_trans"/>
</dbReference>
<dbReference type="InterPro" id="IPR050834">
    <property type="entry name" value="Glycosyltransf_2"/>
</dbReference>
<accession>X1TJY5</accession>
<dbReference type="InterPro" id="IPR001173">
    <property type="entry name" value="Glyco_trans_2-like"/>
</dbReference>